<accession>A0A934W2Q1</accession>
<dbReference type="Proteomes" id="UP000622890">
    <property type="component" value="Unassembled WGS sequence"/>
</dbReference>
<dbReference type="InterPro" id="IPR003689">
    <property type="entry name" value="ZIP"/>
</dbReference>
<feature type="transmembrane region" description="Helical" evidence="5">
    <location>
        <begin position="163"/>
        <end position="183"/>
    </location>
</feature>
<protein>
    <submittedName>
        <fullName evidence="6">ZIP family metal transporter</fullName>
    </submittedName>
</protein>
<feature type="transmembrane region" description="Helical" evidence="5">
    <location>
        <begin position="6"/>
        <end position="25"/>
    </location>
</feature>
<dbReference type="RefSeq" id="WP_200594149.1">
    <property type="nucleotide sequence ID" value="NZ_JAEPBG010000008.1"/>
</dbReference>
<evidence type="ECO:0000256" key="4">
    <source>
        <dbReference type="ARBA" id="ARBA00023136"/>
    </source>
</evidence>
<feature type="transmembrane region" description="Helical" evidence="5">
    <location>
        <begin position="37"/>
        <end position="56"/>
    </location>
</feature>
<gene>
    <name evidence="6" type="ORF">JJB74_18255</name>
</gene>
<feature type="transmembrane region" description="Helical" evidence="5">
    <location>
        <begin position="189"/>
        <end position="208"/>
    </location>
</feature>
<comment type="caution">
    <text evidence="6">The sequence shown here is derived from an EMBL/GenBank/DDBJ whole genome shotgun (WGS) entry which is preliminary data.</text>
</comment>
<reference evidence="6" key="1">
    <citation type="submission" date="2021-01" db="EMBL/GenBank/DDBJ databases">
        <title>Genome sequence of strain Noviherbaspirillum sp. DKR-6.</title>
        <authorList>
            <person name="Chaudhary D.K."/>
        </authorList>
    </citation>
    <scope>NUCLEOTIDE SEQUENCE</scope>
    <source>
        <strain evidence="6">DKR-6</strain>
    </source>
</reference>
<proteinExistence type="predicted"/>
<evidence type="ECO:0000256" key="3">
    <source>
        <dbReference type="ARBA" id="ARBA00022989"/>
    </source>
</evidence>
<dbReference type="GO" id="GO:0046873">
    <property type="term" value="F:metal ion transmembrane transporter activity"/>
    <property type="evidence" value="ECO:0007669"/>
    <property type="project" value="InterPro"/>
</dbReference>
<keyword evidence="7" id="KW-1185">Reference proteome</keyword>
<name>A0A934W2Q1_9BURK</name>
<comment type="subcellular location">
    <subcellularLocation>
        <location evidence="1">Membrane</location>
        <topology evidence="1">Multi-pass membrane protein</topology>
    </subcellularLocation>
</comment>
<evidence type="ECO:0000313" key="6">
    <source>
        <dbReference type="EMBL" id="MBK4736571.1"/>
    </source>
</evidence>
<keyword evidence="3 5" id="KW-1133">Transmembrane helix</keyword>
<feature type="transmembrane region" description="Helical" evidence="5">
    <location>
        <begin position="62"/>
        <end position="81"/>
    </location>
</feature>
<dbReference type="AlphaFoldDB" id="A0A934W2Q1"/>
<dbReference type="GO" id="GO:0016020">
    <property type="term" value="C:membrane"/>
    <property type="evidence" value="ECO:0007669"/>
    <property type="project" value="UniProtKB-SubCell"/>
</dbReference>
<evidence type="ECO:0000256" key="2">
    <source>
        <dbReference type="ARBA" id="ARBA00022692"/>
    </source>
</evidence>
<dbReference type="Pfam" id="PF02535">
    <property type="entry name" value="Zip"/>
    <property type="match status" value="1"/>
</dbReference>
<evidence type="ECO:0000313" key="7">
    <source>
        <dbReference type="Proteomes" id="UP000622890"/>
    </source>
</evidence>
<evidence type="ECO:0000256" key="5">
    <source>
        <dbReference type="SAM" id="Phobius"/>
    </source>
</evidence>
<sequence>MSPYWIAIGYACLPAAGNFVGGAIAEMVRIPPSVLGFALHFAAGTILAVVGIELMGTALQTAHPWIIALAFVAGGAAAAGLRSALNAIVDRSGGAGGGAGPWMIYAGVAADLISDGVMIGTSASISGKLALLLALGQVAADIPEGFATIATFRKAGMGRAARLALTASFALPILAATTLGYFAVREAPAVVKFALLSFTAGMLTTIAIEEMIEEAHESGGPKESGWQTLGLAIGFAAFIMLSSWLG</sequence>
<dbReference type="EMBL" id="JAEPBG010000008">
    <property type="protein sequence ID" value="MBK4736571.1"/>
    <property type="molecule type" value="Genomic_DNA"/>
</dbReference>
<keyword evidence="4 5" id="KW-0472">Membrane</keyword>
<feature type="transmembrane region" description="Helical" evidence="5">
    <location>
        <begin position="228"/>
        <end position="245"/>
    </location>
</feature>
<evidence type="ECO:0000256" key="1">
    <source>
        <dbReference type="ARBA" id="ARBA00004141"/>
    </source>
</evidence>
<keyword evidence="2 5" id="KW-0812">Transmembrane</keyword>
<organism evidence="6 7">
    <name type="scientific">Noviherbaspirillum pedocola</name>
    <dbReference type="NCBI Taxonomy" id="2801341"/>
    <lineage>
        <taxon>Bacteria</taxon>
        <taxon>Pseudomonadati</taxon>
        <taxon>Pseudomonadota</taxon>
        <taxon>Betaproteobacteria</taxon>
        <taxon>Burkholderiales</taxon>
        <taxon>Oxalobacteraceae</taxon>
        <taxon>Noviherbaspirillum</taxon>
    </lineage>
</organism>